<proteinExistence type="predicted"/>
<name>A0ACB9PG46_BAUVA</name>
<organism evidence="1 2">
    <name type="scientific">Bauhinia variegata</name>
    <name type="common">Purple orchid tree</name>
    <name type="synonym">Phanera variegata</name>
    <dbReference type="NCBI Taxonomy" id="167791"/>
    <lineage>
        <taxon>Eukaryota</taxon>
        <taxon>Viridiplantae</taxon>
        <taxon>Streptophyta</taxon>
        <taxon>Embryophyta</taxon>
        <taxon>Tracheophyta</taxon>
        <taxon>Spermatophyta</taxon>
        <taxon>Magnoliopsida</taxon>
        <taxon>eudicotyledons</taxon>
        <taxon>Gunneridae</taxon>
        <taxon>Pentapetalae</taxon>
        <taxon>rosids</taxon>
        <taxon>fabids</taxon>
        <taxon>Fabales</taxon>
        <taxon>Fabaceae</taxon>
        <taxon>Cercidoideae</taxon>
        <taxon>Cercideae</taxon>
        <taxon>Bauhiniinae</taxon>
        <taxon>Bauhinia</taxon>
    </lineage>
</organism>
<reference evidence="1 2" key="1">
    <citation type="journal article" date="2022" name="DNA Res.">
        <title>Chromosomal-level genome assembly of the orchid tree Bauhinia variegata (Leguminosae; Cercidoideae) supports the allotetraploid origin hypothesis of Bauhinia.</title>
        <authorList>
            <person name="Zhong Y."/>
            <person name="Chen Y."/>
            <person name="Zheng D."/>
            <person name="Pang J."/>
            <person name="Liu Y."/>
            <person name="Luo S."/>
            <person name="Meng S."/>
            <person name="Qian L."/>
            <person name="Wei D."/>
            <person name="Dai S."/>
            <person name="Zhou R."/>
        </authorList>
    </citation>
    <scope>NUCLEOTIDE SEQUENCE [LARGE SCALE GENOMIC DNA]</scope>
    <source>
        <strain evidence="1">BV-YZ2020</strain>
    </source>
</reference>
<evidence type="ECO:0000313" key="1">
    <source>
        <dbReference type="EMBL" id="KAI4347725.1"/>
    </source>
</evidence>
<dbReference type="EMBL" id="CM039429">
    <property type="protein sequence ID" value="KAI4347725.1"/>
    <property type="molecule type" value="Genomic_DNA"/>
</dbReference>
<keyword evidence="2" id="KW-1185">Reference proteome</keyword>
<comment type="caution">
    <text evidence="1">The sequence shown here is derived from an EMBL/GenBank/DDBJ whole genome shotgun (WGS) entry which is preliminary data.</text>
</comment>
<gene>
    <name evidence="1" type="ORF">L6164_008509</name>
</gene>
<dbReference type="Proteomes" id="UP000828941">
    <property type="component" value="Chromosome 4"/>
</dbReference>
<protein>
    <submittedName>
        <fullName evidence="1">Uncharacterized protein</fullName>
    </submittedName>
</protein>
<accession>A0ACB9PG46</accession>
<sequence length="269" mass="30095">MADEDLLHALFRCSSMSWIWLHYDLRFDLPRPSDDSFKEWLKRTLVKWDDKNEVRGWCLANHPFVKVNFDGDFDNLGAGGIGGIARGNNGEYLAAWTCKVDHMLNANIVEALALKIYALRLDDPSRTFKRSSSGTFHINGPCAYRILKKGAGRVLNYLSLDHMLETAARKMLVLSLVIDGVSQGLIVSERGMRQEDSLSLFLFLICVEGPSALPKQAGDVGNITRVEVYRGAPSISQLFFVKDSFFFPKASVAEGGELKRIGCYEACFD</sequence>
<evidence type="ECO:0000313" key="2">
    <source>
        <dbReference type="Proteomes" id="UP000828941"/>
    </source>
</evidence>